<dbReference type="InterPro" id="IPR036388">
    <property type="entry name" value="WH-like_DNA-bd_sf"/>
</dbReference>
<dbReference type="InterPro" id="IPR036390">
    <property type="entry name" value="WH_DNA-bd_sf"/>
</dbReference>
<organism evidence="5 6">
    <name type="scientific">Brevibacillus fluminis</name>
    <dbReference type="NCBI Taxonomy" id="511487"/>
    <lineage>
        <taxon>Bacteria</taxon>
        <taxon>Bacillati</taxon>
        <taxon>Bacillota</taxon>
        <taxon>Bacilli</taxon>
        <taxon>Bacillales</taxon>
        <taxon>Paenibacillaceae</taxon>
        <taxon>Brevibacillus</taxon>
    </lineage>
</organism>
<keyword evidence="3" id="KW-0804">Transcription</keyword>
<keyword evidence="1" id="KW-0805">Transcription regulation</keyword>
<evidence type="ECO:0000256" key="3">
    <source>
        <dbReference type="ARBA" id="ARBA00023163"/>
    </source>
</evidence>
<dbReference type="EMBL" id="RHHQ01000004">
    <property type="protein sequence ID" value="RNB91667.1"/>
    <property type="molecule type" value="Genomic_DNA"/>
</dbReference>
<evidence type="ECO:0000313" key="5">
    <source>
        <dbReference type="EMBL" id="RNB91667.1"/>
    </source>
</evidence>
<comment type="caution">
    <text evidence="5">The sequence shown here is derived from an EMBL/GenBank/DDBJ whole genome shotgun (WGS) entry which is preliminary data.</text>
</comment>
<dbReference type="Proteomes" id="UP000271031">
    <property type="component" value="Unassembled WGS sequence"/>
</dbReference>
<proteinExistence type="predicted"/>
<dbReference type="PROSITE" id="PS50987">
    <property type="entry name" value="HTH_ARSR_2"/>
    <property type="match status" value="1"/>
</dbReference>
<dbReference type="RefSeq" id="WP_122916330.1">
    <property type="nucleotide sequence ID" value="NZ_RHHQ01000004.1"/>
</dbReference>
<feature type="domain" description="HTH arsR-type" evidence="4">
    <location>
        <begin position="205"/>
        <end position="307"/>
    </location>
</feature>
<dbReference type="OrthoDB" id="2646147at2"/>
<dbReference type="CDD" id="cd00090">
    <property type="entry name" value="HTH_ARSR"/>
    <property type="match status" value="1"/>
</dbReference>
<evidence type="ECO:0000256" key="2">
    <source>
        <dbReference type="ARBA" id="ARBA00023125"/>
    </source>
</evidence>
<sequence>MAYKLIVDSSPVYELVTSFYTFIHWKQMKHARLGSEWRDQVGRGLSTSFAQELSDERWEVLHRINLLVGLCPEKDSVSAFLNWLAAQSPGDIYERLAPWVDSIPANLEDIRDQSVYLLSEWNRHYFQTVDSTLIEGLHQDASEKRQLADTLPALEVVDLATNGMLIEPVSELQTVYLIPQYHCHPYAIIDFHRSVCTCLYPSRLLDERLNQPSWTLQDATQSLADDKRLKILRFIARQPCSFSDIQQYIGLAKSTVNHHLSLLRRAGMIHAHYAGHSTAQRYSLRPRGFETLHQLLQTFIFPANQEGGR</sequence>
<dbReference type="InterPro" id="IPR011991">
    <property type="entry name" value="ArsR-like_HTH"/>
</dbReference>
<protein>
    <submittedName>
        <fullName evidence="5">ArsR family transcriptional regulator</fullName>
    </submittedName>
</protein>
<evidence type="ECO:0000259" key="4">
    <source>
        <dbReference type="PROSITE" id="PS50987"/>
    </source>
</evidence>
<keyword evidence="2" id="KW-0238">DNA-binding</keyword>
<name>A0A3M8DXF7_9BACL</name>
<evidence type="ECO:0000313" key="6">
    <source>
        <dbReference type="Proteomes" id="UP000271031"/>
    </source>
</evidence>
<evidence type="ECO:0000256" key="1">
    <source>
        <dbReference type="ARBA" id="ARBA00023015"/>
    </source>
</evidence>
<dbReference type="PRINTS" id="PR00778">
    <property type="entry name" value="HTHARSR"/>
</dbReference>
<dbReference type="InterPro" id="IPR051081">
    <property type="entry name" value="HTH_MetalResp_TranReg"/>
</dbReference>
<dbReference type="InterPro" id="IPR001845">
    <property type="entry name" value="HTH_ArsR_DNA-bd_dom"/>
</dbReference>
<dbReference type="AlphaFoldDB" id="A0A3M8DXF7"/>
<keyword evidence="6" id="KW-1185">Reference proteome</keyword>
<dbReference type="Pfam" id="PF01022">
    <property type="entry name" value="HTH_5"/>
    <property type="match status" value="1"/>
</dbReference>
<dbReference type="SMART" id="SM00418">
    <property type="entry name" value="HTH_ARSR"/>
    <property type="match status" value="1"/>
</dbReference>
<dbReference type="SUPFAM" id="SSF46785">
    <property type="entry name" value="Winged helix' DNA-binding domain"/>
    <property type="match status" value="1"/>
</dbReference>
<dbReference type="GO" id="GO:0003700">
    <property type="term" value="F:DNA-binding transcription factor activity"/>
    <property type="evidence" value="ECO:0007669"/>
    <property type="project" value="InterPro"/>
</dbReference>
<dbReference type="Gene3D" id="1.10.10.10">
    <property type="entry name" value="Winged helix-like DNA-binding domain superfamily/Winged helix DNA-binding domain"/>
    <property type="match status" value="1"/>
</dbReference>
<reference evidence="5 6" key="1">
    <citation type="submission" date="2018-10" db="EMBL/GenBank/DDBJ databases">
        <title>Phylogenomics of Brevibacillus.</title>
        <authorList>
            <person name="Dunlap C."/>
        </authorList>
    </citation>
    <scope>NUCLEOTIDE SEQUENCE [LARGE SCALE GENOMIC DNA]</scope>
    <source>
        <strain evidence="5 6">JCM 15716</strain>
    </source>
</reference>
<dbReference type="GO" id="GO:0003677">
    <property type="term" value="F:DNA binding"/>
    <property type="evidence" value="ECO:0007669"/>
    <property type="project" value="UniProtKB-KW"/>
</dbReference>
<dbReference type="PANTHER" id="PTHR33154:SF33">
    <property type="entry name" value="TRANSCRIPTIONAL REPRESSOR SDPR"/>
    <property type="match status" value="1"/>
</dbReference>
<accession>A0A3M8DXF7</accession>
<gene>
    <name evidence="5" type="ORF">EDM56_02620</name>
</gene>
<dbReference type="PANTHER" id="PTHR33154">
    <property type="entry name" value="TRANSCRIPTIONAL REGULATOR, ARSR FAMILY"/>
    <property type="match status" value="1"/>
</dbReference>